<sequence length="84" mass="9121">MDRLSIMLTPVTGAVITGFLVIVMFSLGFYSWIAVAIGAGIGCVLAWPAAYIVSRRIKENDSAWARRAPDDQRRAALRAGLPEV</sequence>
<feature type="transmembrane region" description="Helical" evidence="1">
    <location>
        <begin position="33"/>
        <end position="53"/>
    </location>
</feature>
<comment type="caution">
    <text evidence="2">The sequence shown here is derived from an EMBL/GenBank/DDBJ whole genome shotgun (WGS) entry which is preliminary data.</text>
</comment>
<accession>A0ABV3XXE0</accession>
<evidence type="ECO:0000256" key="1">
    <source>
        <dbReference type="SAM" id="Phobius"/>
    </source>
</evidence>
<dbReference type="Proteomes" id="UP001560019">
    <property type="component" value="Unassembled WGS sequence"/>
</dbReference>
<organism evidence="2 3">
    <name type="scientific">Rhodovulum iodosum</name>
    <dbReference type="NCBI Taxonomy" id="68291"/>
    <lineage>
        <taxon>Bacteria</taxon>
        <taxon>Pseudomonadati</taxon>
        <taxon>Pseudomonadota</taxon>
        <taxon>Alphaproteobacteria</taxon>
        <taxon>Rhodobacterales</taxon>
        <taxon>Paracoccaceae</taxon>
        <taxon>Rhodovulum</taxon>
    </lineage>
</organism>
<protein>
    <submittedName>
        <fullName evidence="2">Xanthine/uracil permease</fullName>
    </submittedName>
</protein>
<name>A0ABV3XXE0_9RHOB</name>
<keyword evidence="1" id="KW-1133">Transmembrane helix</keyword>
<evidence type="ECO:0000313" key="3">
    <source>
        <dbReference type="Proteomes" id="UP001560019"/>
    </source>
</evidence>
<keyword evidence="1" id="KW-0812">Transmembrane</keyword>
<proteinExistence type="predicted"/>
<gene>
    <name evidence="2" type="ORF">Ga0609869_003380</name>
</gene>
<dbReference type="EMBL" id="JBEHHI010000003">
    <property type="protein sequence ID" value="MEX5730027.1"/>
    <property type="molecule type" value="Genomic_DNA"/>
</dbReference>
<reference evidence="2 3" key="1">
    <citation type="submission" date="2024-06" db="EMBL/GenBank/DDBJ databases">
        <title>Genome of Rhodovulum iodosum, a marine photoferrotroph.</title>
        <authorList>
            <person name="Bianchini G."/>
            <person name="Nikeleit V."/>
            <person name="Kappler A."/>
            <person name="Bryce C."/>
            <person name="Sanchez-Baracaldo P."/>
        </authorList>
    </citation>
    <scope>NUCLEOTIDE SEQUENCE [LARGE SCALE GENOMIC DNA]</scope>
    <source>
        <strain evidence="2 3">UT/N1</strain>
    </source>
</reference>
<evidence type="ECO:0000313" key="2">
    <source>
        <dbReference type="EMBL" id="MEX5730027.1"/>
    </source>
</evidence>
<keyword evidence="3" id="KW-1185">Reference proteome</keyword>
<keyword evidence="1" id="KW-0472">Membrane</keyword>
<feature type="transmembrane region" description="Helical" evidence="1">
    <location>
        <begin position="7"/>
        <end position="27"/>
    </location>
</feature>
<dbReference type="RefSeq" id="WP_125403681.1">
    <property type="nucleotide sequence ID" value="NZ_JBEHHI010000003.1"/>
</dbReference>